<accession>A0A2P8F7V2</accession>
<protein>
    <recommendedName>
        <fullName evidence="3">Replication protein</fullName>
    </recommendedName>
</protein>
<organism evidence="1 2">
    <name type="scientific">Shimia abyssi</name>
    <dbReference type="NCBI Taxonomy" id="1662395"/>
    <lineage>
        <taxon>Bacteria</taxon>
        <taxon>Pseudomonadati</taxon>
        <taxon>Pseudomonadota</taxon>
        <taxon>Alphaproteobacteria</taxon>
        <taxon>Rhodobacterales</taxon>
        <taxon>Roseobacteraceae</taxon>
    </lineage>
</organism>
<evidence type="ECO:0000313" key="2">
    <source>
        <dbReference type="Proteomes" id="UP000240418"/>
    </source>
</evidence>
<dbReference type="RefSeq" id="WP_165798923.1">
    <property type="nucleotide sequence ID" value="NZ_PYGJ01000014.1"/>
</dbReference>
<reference evidence="1 2" key="1">
    <citation type="submission" date="2018-03" db="EMBL/GenBank/DDBJ databases">
        <title>Genomic Encyclopedia of Archaeal and Bacterial Type Strains, Phase II (KMG-II): from individual species to whole genera.</title>
        <authorList>
            <person name="Goeker M."/>
        </authorList>
    </citation>
    <scope>NUCLEOTIDE SEQUENCE [LARGE SCALE GENOMIC DNA]</scope>
    <source>
        <strain evidence="1 2">DSM 100673</strain>
    </source>
</reference>
<comment type="caution">
    <text evidence="1">The sequence shown here is derived from an EMBL/GenBank/DDBJ whole genome shotgun (WGS) entry which is preliminary data.</text>
</comment>
<evidence type="ECO:0000313" key="1">
    <source>
        <dbReference type="EMBL" id="PSL17800.1"/>
    </source>
</evidence>
<dbReference type="EMBL" id="PYGJ01000014">
    <property type="protein sequence ID" value="PSL17800.1"/>
    <property type="molecule type" value="Genomic_DNA"/>
</dbReference>
<keyword evidence="2" id="KW-1185">Reference proteome</keyword>
<proteinExistence type="predicted"/>
<name>A0A2P8F7V2_9RHOB</name>
<dbReference type="AlphaFoldDB" id="A0A2P8F7V2"/>
<gene>
    <name evidence="1" type="ORF">CLV88_11410</name>
</gene>
<dbReference type="Proteomes" id="UP000240418">
    <property type="component" value="Unassembled WGS sequence"/>
</dbReference>
<sequence>MHFTHFVTLSSNSQMMSQDNMKDKLRAWDARVNHALVGPKWHKRIDERMHWIAFPEKSGVNPHWHLLMQLLPEQLEVLADIETHEQCPFEESLTVAWKKLVPSGTVDVQRIAANRQDKKRVFDYVTKSLGHEPNFEDFVMFREYFEI</sequence>
<evidence type="ECO:0008006" key="3">
    <source>
        <dbReference type="Google" id="ProtNLM"/>
    </source>
</evidence>